<dbReference type="AlphaFoldDB" id="E6UB46"/>
<feature type="transmembrane region" description="Helical" evidence="1">
    <location>
        <begin position="12"/>
        <end position="32"/>
    </location>
</feature>
<keyword evidence="1" id="KW-0812">Transmembrane</keyword>
<dbReference type="InterPro" id="IPR014867">
    <property type="entry name" value="Spore_coat_CotH_CotH2/3/7"/>
</dbReference>
<gene>
    <name evidence="3" type="ordered locus">Rumal_0024</name>
</gene>
<organism evidence="3 4">
    <name type="scientific">Ruminococcus albus (strain ATCC 27210 / DSM 20455 / JCM 14654 / NCDO 2250 / 7)</name>
    <dbReference type="NCBI Taxonomy" id="697329"/>
    <lineage>
        <taxon>Bacteria</taxon>
        <taxon>Bacillati</taxon>
        <taxon>Bacillota</taxon>
        <taxon>Clostridia</taxon>
        <taxon>Eubacteriales</taxon>
        <taxon>Oscillospiraceae</taxon>
        <taxon>Ruminococcus</taxon>
    </lineage>
</organism>
<dbReference type="InterPro" id="IPR036415">
    <property type="entry name" value="Lamin_tail_dom_sf"/>
</dbReference>
<dbReference type="OrthoDB" id="9806464at2"/>
<accession>E6UB46</accession>
<feature type="domain" description="LTD" evidence="2">
    <location>
        <begin position="12"/>
        <end position="148"/>
    </location>
</feature>
<dbReference type="eggNOG" id="ENOG502Z8T1">
    <property type="taxonomic scope" value="Bacteria"/>
</dbReference>
<keyword evidence="1" id="KW-1133">Transmembrane helix</keyword>
<evidence type="ECO:0000256" key="1">
    <source>
        <dbReference type="SAM" id="Phobius"/>
    </source>
</evidence>
<keyword evidence="3" id="KW-0946">Virion</keyword>
<evidence type="ECO:0000259" key="2">
    <source>
        <dbReference type="PROSITE" id="PS51841"/>
    </source>
</evidence>
<sequence length="787" mass="89305">MKKEYDKKCIAVLSAVGLAVTGIVIACVILLSPKKLVISEICADNDGKFKEASHRDSKGKLCDWVEIYNPNDKEVSLKDYTIVREDGKECAVSGGSVPAHGYALIYCTKNGFDDSDIPWVDIKIPKGEEHTISIKSGSKVIDSLTAEPTPEGFTVCSGEDGAYITVPTPCSENSRDKKASQVVFSEESGFYPKGFMLEMTAANSAGIYYTTDGTDPRTSDTAEIYSKPLEVKDRSGEKNVLSAIDPMKIQLQYRVGKVKLPKDEDVDKGTVIRACARNTDGGWGKVSTASYFVGFSTEDHSSMPVISMVTDPAALYDHETGIYVRGKVYEDYYPTEPDHLYNGSIPANYNQRGKEWERPCCLQFFESDGSLVFTQDAGMRIQGGWSRADYQKSFRFFARSDYGSKKFGYSFWQGLETADGRDDDSFSTFVLRNGGNDSNYLKFKDIMIQDMASCLLPATQSGRPCVLFIDGEYWGMYVLQEDYSQEYFARHYGVDEDSVAIYKNDELDEGMDPDEISYSNMQKFISESDMSIDDNYRRACELMDMDCFIDYCAVEMYIFNDDWPQNNYGCWRSTDGSIYGDGKWRFFLFDTESCACHYNMKSLETDIFEYLEKKQKKPLNSMILSLLENEEFRSKLTTRLMDMGNILYTAERTSSFEKRYEAEYLPEMYAYFLRFPTYRTVERSSMGMISRMSKFFDGRQQKLIKDLSHRYTLGRAKTVKVTSDKDITLNGLSIQSGFEGRYFNNCELILKADSEVTWTVKQNGNTTEVNDSKLVIKMTGDTEIKAE</sequence>
<dbReference type="Pfam" id="PF08757">
    <property type="entry name" value="CotH"/>
    <property type="match status" value="1"/>
</dbReference>
<evidence type="ECO:0000313" key="3">
    <source>
        <dbReference type="EMBL" id="ADU20587.1"/>
    </source>
</evidence>
<dbReference type="InterPro" id="IPR026876">
    <property type="entry name" value="Fn3_assoc_repeat"/>
</dbReference>
<evidence type="ECO:0000313" key="4">
    <source>
        <dbReference type="Proteomes" id="UP000006919"/>
    </source>
</evidence>
<dbReference type="RefSeq" id="WP_013496788.1">
    <property type="nucleotide sequence ID" value="NC_014833.1"/>
</dbReference>
<dbReference type="STRING" id="697329.Rumal_0024"/>
<dbReference type="InterPro" id="IPR001322">
    <property type="entry name" value="Lamin_tail_dom"/>
</dbReference>
<keyword evidence="3" id="KW-0167">Capsid protein</keyword>
<dbReference type="EMBL" id="CP002403">
    <property type="protein sequence ID" value="ADU20587.1"/>
    <property type="molecule type" value="Genomic_DNA"/>
</dbReference>
<dbReference type="HOGENOM" id="CLU_008731_0_0_9"/>
<dbReference type="Proteomes" id="UP000006919">
    <property type="component" value="Chromosome"/>
</dbReference>
<keyword evidence="1" id="KW-0472">Membrane</keyword>
<proteinExistence type="predicted"/>
<dbReference type="KEGG" id="ral:Rumal_0024"/>
<name>E6UB46_RUMA7</name>
<protein>
    <submittedName>
        <fullName evidence="3">Spore coat protein CotH</fullName>
    </submittedName>
</protein>
<dbReference type="Pfam" id="PF00932">
    <property type="entry name" value="LTD"/>
    <property type="match status" value="1"/>
</dbReference>
<dbReference type="SUPFAM" id="SSF74853">
    <property type="entry name" value="Lamin A/C globular tail domain"/>
    <property type="match status" value="1"/>
</dbReference>
<dbReference type="PROSITE" id="PS51841">
    <property type="entry name" value="LTD"/>
    <property type="match status" value="1"/>
</dbReference>
<reference evidence="3 4" key="1">
    <citation type="journal article" date="2011" name="J. Bacteriol.">
        <title>Complete genome of the cellulolytic ruminal bacterium Ruminococcus albus 7.</title>
        <authorList>
            <person name="Suen G."/>
            <person name="Stevenson D.M."/>
            <person name="Bruce D.C."/>
            <person name="Chertkov O."/>
            <person name="Copeland A."/>
            <person name="Cheng J.F."/>
            <person name="Detter C."/>
            <person name="Detter J.C."/>
            <person name="Goodwin L.A."/>
            <person name="Han C.S."/>
            <person name="Hauser L.J."/>
            <person name="Ivanova N.N."/>
            <person name="Kyrpides N.C."/>
            <person name="Land M.L."/>
            <person name="Lapidus A."/>
            <person name="Lucas S."/>
            <person name="Ovchinnikova G."/>
            <person name="Pitluck S."/>
            <person name="Tapia R."/>
            <person name="Woyke T."/>
            <person name="Boyum J."/>
            <person name="Mead D."/>
            <person name="Weimer P.J."/>
        </authorList>
    </citation>
    <scope>NUCLEOTIDE SEQUENCE [LARGE SCALE GENOMIC DNA]</scope>
    <source>
        <strain evidence="4">ATCC 27210 / DSM 20455 / JCM 14654 / NCDO 2250 / 7</strain>
    </source>
</reference>
<dbReference type="PROSITE" id="PS51257">
    <property type="entry name" value="PROKAR_LIPOPROTEIN"/>
    <property type="match status" value="1"/>
</dbReference>
<dbReference type="Pfam" id="PF13287">
    <property type="entry name" value="Fn3_assoc"/>
    <property type="match status" value="1"/>
</dbReference>